<evidence type="ECO:0000313" key="1">
    <source>
        <dbReference type="EMBL" id="TMM52461.1"/>
    </source>
</evidence>
<dbReference type="Pfam" id="PF00106">
    <property type="entry name" value="adh_short"/>
    <property type="match status" value="1"/>
</dbReference>
<organism evidence="1 2">
    <name type="scientific">Sulfitobacter sabulilitoris</name>
    <dbReference type="NCBI Taxonomy" id="2562655"/>
    <lineage>
        <taxon>Bacteria</taxon>
        <taxon>Pseudomonadati</taxon>
        <taxon>Pseudomonadota</taxon>
        <taxon>Alphaproteobacteria</taxon>
        <taxon>Rhodobacterales</taxon>
        <taxon>Roseobacteraceae</taxon>
        <taxon>Sulfitobacter</taxon>
    </lineage>
</organism>
<dbReference type="Proteomes" id="UP000309550">
    <property type="component" value="Unassembled WGS sequence"/>
</dbReference>
<dbReference type="PANTHER" id="PTHR43431:SF7">
    <property type="entry name" value="OXIDOREDUCTASE, SHORT CHAIN DEHYDROGENASE_REDUCTASE FAMILY (AFU_ORTHOLOGUE AFUA_5G14000)"/>
    <property type="match status" value="1"/>
</dbReference>
<accession>A0A5S3PGM7</accession>
<dbReference type="OrthoDB" id="5513072at2"/>
<dbReference type="AlphaFoldDB" id="A0A5S3PGM7"/>
<dbReference type="SUPFAM" id="SSF51735">
    <property type="entry name" value="NAD(P)-binding Rossmann-fold domains"/>
    <property type="match status" value="1"/>
</dbReference>
<comment type="caution">
    <text evidence="1">The sequence shown here is derived from an EMBL/GenBank/DDBJ whole genome shotgun (WGS) entry which is preliminary data.</text>
</comment>
<dbReference type="EMBL" id="VANS01000002">
    <property type="protein sequence ID" value="TMM52461.1"/>
    <property type="molecule type" value="Genomic_DNA"/>
</dbReference>
<dbReference type="Gene3D" id="3.40.50.720">
    <property type="entry name" value="NAD(P)-binding Rossmann-like Domain"/>
    <property type="match status" value="1"/>
</dbReference>
<dbReference type="RefSeq" id="WP_138662002.1">
    <property type="nucleotide sequence ID" value="NZ_VANS01000002.1"/>
</dbReference>
<evidence type="ECO:0000313" key="2">
    <source>
        <dbReference type="Proteomes" id="UP000309550"/>
    </source>
</evidence>
<gene>
    <name evidence="1" type="ORF">FDT80_09280</name>
</gene>
<proteinExistence type="predicted"/>
<dbReference type="PRINTS" id="PR00081">
    <property type="entry name" value="GDHRDH"/>
</dbReference>
<protein>
    <submittedName>
        <fullName evidence="1">SDR family NAD(P)-dependent oxidoreductase</fullName>
    </submittedName>
</protein>
<keyword evidence="2" id="KW-1185">Reference proteome</keyword>
<dbReference type="PANTHER" id="PTHR43431">
    <property type="entry name" value="OXIDOREDUCTASE, SHORT CHAIN DEHYDROGENASE/REDUCTASE FAMILY (AFU_ORTHOLOGUE AFUA_5G14000)"/>
    <property type="match status" value="1"/>
</dbReference>
<dbReference type="InterPro" id="IPR002347">
    <property type="entry name" value="SDR_fam"/>
</dbReference>
<reference evidence="1 2" key="1">
    <citation type="submission" date="2019-05" db="EMBL/GenBank/DDBJ databases">
        <title>Sulfitobacter sabulilitoris sp. nov., isolated from a marine sand.</title>
        <authorList>
            <person name="Yoon J.-H."/>
        </authorList>
    </citation>
    <scope>NUCLEOTIDE SEQUENCE [LARGE SCALE GENOMIC DNA]</scope>
    <source>
        <strain evidence="1 2">HSMS-29</strain>
    </source>
</reference>
<dbReference type="InterPro" id="IPR036291">
    <property type="entry name" value="NAD(P)-bd_dom_sf"/>
</dbReference>
<sequence>MGHSTAVIVGAGSGLSASLARKLAARGHDIVLAARSTDKLTALADETGARCVAMDGSDPAAMAALFSDLPGTLRVAIYNPSARQRGSIADLDPETVRRAIEVTAFGAFLLGQQAARLMLNNQTDQGRKGTILFTGASAGVKGFANSAPFAMGKFAQRGLAQSMARELHPKGVHVAWVNIDGGIANEDRDGRRDDGNDNMLHPDAIADGYIALIDQHRSAWSDELVLRPWVETF</sequence>
<name>A0A5S3PGM7_9RHOB</name>